<sequence>MTDERYKTCYRRLKIEVDNEIWEQRHGFYTTGVSFDTVPTMFIDSVYDRDDCEFNGIKFPFPTDSNSHTMLTATDMNILSTMNSDGEPFFKDHGFSTHRDPYHGIYFEDIFVRTPAGKIVRRDYPSHRSIDNDALLVNRLHHSYYQLCDKNKQQLLKRINNSSSKYYLYPDLLSLENYIDMDMTATNKSSIDQPIPDPNKTEKHLQYSKNRRKKHVLSIKYSNIPMQRTLLCHIDGRRHTWVALDYMLTTLSQPMDHLVIVTNLPAIRQNEPLYKRKQTTKNMDQWAPGYLRQDIDNTINNLQDYITLLIPPTKPVKITIEVATGKTLSVLKDAINVYHPDMIIRATLKHERTKSLVGWKTYNLNDTLAGRYPVPVCLIPAKRMSQFELQLQHHFHPTEEQYKKKPFEMLISKGVFDSNDSSMDSLIKTCSKLEVSNKNYNVTDDTITSKTGHIEEENDDFAISSADSKSINTSELESTEINYNSSFNNLLNLVRHHKAQLFLKLQTIDNDANIGRLDKKLLELDSIVDKSTRLAIDLDNSFTEDYDSNIESLKKVITGGRDITKTKSMTEEYSGSGRRHSHPQPKGDKLHFSTSTKTTDGSHGLGNHKTRSVLDSKKIKRLSLPEETLRKTHSTDGLRKQKSNESSRSHRSTRSSGSFSSTKGTKQKSSGFFSFMKSSSSGTGNSEGDRRSSNESQNNGNTEVSTKKKYKMFGFSKF</sequence>
<comment type="caution">
    <text evidence="2">The sequence shown here is derived from an EMBL/GenBank/DDBJ whole genome shotgun (WGS) entry which is preliminary data.</text>
</comment>
<proteinExistence type="predicted"/>
<accession>A0A8H2VIL4</accession>
<organism evidence="2 3">
    <name type="scientific">Maudiozyma barnettii</name>
    <dbReference type="NCBI Taxonomy" id="61262"/>
    <lineage>
        <taxon>Eukaryota</taxon>
        <taxon>Fungi</taxon>
        <taxon>Dikarya</taxon>
        <taxon>Ascomycota</taxon>
        <taxon>Saccharomycotina</taxon>
        <taxon>Saccharomycetes</taxon>
        <taxon>Saccharomycetales</taxon>
        <taxon>Saccharomycetaceae</taxon>
        <taxon>Maudiozyma</taxon>
    </lineage>
</organism>
<evidence type="ECO:0000256" key="1">
    <source>
        <dbReference type="SAM" id="MobiDB-lite"/>
    </source>
</evidence>
<gene>
    <name evidence="2" type="ORF">KABA2_09S01738</name>
</gene>
<feature type="compositionally biased region" description="Basic and acidic residues" evidence="1">
    <location>
        <begin position="612"/>
        <end position="648"/>
    </location>
</feature>
<keyword evidence="3" id="KW-1185">Reference proteome</keyword>
<protein>
    <submittedName>
        <fullName evidence="2">Uncharacterized protein</fullName>
    </submittedName>
</protein>
<feature type="compositionally biased region" description="Low complexity" evidence="1">
    <location>
        <begin position="654"/>
        <end position="686"/>
    </location>
</feature>
<feature type="compositionally biased region" description="Polar residues" evidence="1">
    <location>
        <begin position="694"/>
        <end position="704"/>
    </location>
</feature>
<dbReference type="EMBL" id="CAEFZW010000009">
    <property type="protein sequence ID" value="CAB4256309.1"/>
    <property type="molecule type" value="Genomic_DNA"/>
</dbReference>
<dbReference type="RefSeq" id="XP_041408153.1">
    <property type="nucleotide sequence ID" value="XM_041552219.1"/>
</dbReference>
<evidence type="ECO:0000313" key="3">
    <source>
        <dbReference type="Proteomes" id="UP000644660"/>
    </source>
</evidence>
<dbReference type="Proteomes" id="UP000644660">
    <property type="component" value="Unassembled WGS sequence"/>
</dbReference>
<feature type="compositionally biased region" description="Polar residues" evidence="1">
    <location>
        <begin position="592"/>
        <end position="601"/>
    </location>
</feature>
<dbReference type="OrthoDB" id="843225at2759"/>
<name>A0A8H2VIL4_9SACH</name>
<dbReference type="GeneID" id="64859382"/>
<reference evidence="2 3" key="1">
    <citation type="submission" date="2020-05" db="EMBL/GenBank/DDBJ databases">
        <authorList>
            <person name="Casaregola S."/>
            <person name="Devillers H."/>
            <person name="Grondin C."/>
        </authorList>
    </citation>
    <scope>NUCLEOTIDE SEQUENCE [LARGE SCALE GENOMIC DNA]</scope>
    <source>
        <strain evidence="2 3">CLIB 1767</strain>
    </source>
</reference>
<feature type="region of interest" description="Disordered" evidence="1">
    <location>
        <begin position="567"/>
        <end position="708"/>
    </location>
</feature>
<dbReference type="AlphaFoldDB" id="A0A8H2VIL4"/>
<evidence type="ECO:0000313" key="2">
    <source>
        <dbReference type="EMBL" id="CAB4256309.1"/>
    </source>
</evidence>
<dbReference type="SUPFAM" id="SSF52402">
    <property type="entry name" value="Adenine nucleotide alpha hydrolases-like"/>
    <property type="match status" value="1"/>
</dbReference>